<evidence type="ECO:0000259" key="6">
    <source>
        <dbReference type="PROSITE" id="PS50249"/>
    </source>
</evidence>
<evidence type="ECO:0000313" key="7">
    <source>
        <dbReference type="EMBL" id="XCD19256.1"/>
    </source>
</evidence>
<proteinExistence type="predicted"/>
<dbReference type="CDD" id="cd08071">
    <property type="entry name" value="MPN_DUF2466"/>
    <property type="match status" value="1"/>
</dbReference>
<keyword evidence="1" id="KW-0645">Protease</keyword>
<reference evidence="7" key="1">
    <citation type="submission" date="2023-01" db="EMBL/GenBank/DDBJ databases">
        <title>Vibrio sp. CB1-14 genome sequencing.</title>
        <authorList>
            <person name="Otstavnykh N."/>
            <person name="Isaeva M."/>
            <person name="Meleshko D."/>
        </authorList>
    </citation>
    <scope>NUCLEOTIDE SEQUENCE</scope>
    <source>
        <strain evidence="7">CB1-14</strain>
        <plasmid evidence="7">p1</plasmid>
    </source>
</reference>
<keyword evidence="7" id="KW-0614">Plasmid</keyword>
<dbReference type="InterPro" id="IPR025657">
    <property type="entry name" value="RadC_JAB"/>
</dbReference>
<dbReference type="GO" id="GO:0008237">
    <property type="term" value="F:metallopeptidase activity"/>
    <property type="evidence" value="ECO:0007669"/>
    <property type="project" value="UniProtKB-KW"/>
</dbReference>
<organism evidence="7">
    <name type="scientific">Vibrio chaetopteri</name>
    <dbReference type="NCBI Taxonomy" id="3016528"/>
    <lineage>
        <taxon>Bacteria</taxon>
        <taxon>Pseudomonadati</taxon>
        <taxon>Pseudomonadota</taxon>
        <taxon>Gammaproteobacteria</taxon>
        <taxon>Vibrionales</taxon>
        <taxon>Vibrionaceae</taxon>
        <taxon>Vibrio</taxon>
    </lineage>
</organism>
<dbReference type="PROSITE" id="PS50249">
    <property type="entry name" value="MPN"/>
    <property type="match status" value="1"/>
</dbReference>
<keyword evidence="3" id="KW-0378">Hydrolase</keyword>
<dbReference type="EMBL" id="CP115922">
    <property type="protein sequence ID" value="XCD19256.1"/>
    <property type="molecule type" value="Genomic_DNA"/>
</dbReference>
<dbReference type="InterPro" id="IPR037518">
    <property type="entry name" value="MPN"/>
</dbReference>
<evidence type="ECO:0000256" key="4">
    <source>
        <dbReference type="ARBA" id="ARBA00022833"/>
    </source>
</evidence>
<dbReference type="AlphaFoldDB" id="A0AAU8BSJ7"/>
<dbReference type="KEGG" id="vck:PG915_24160"/>
<feature type="domain" description="MPN" evidence="6">
    <location>
        <begin position="51"/>
        <end position="174"/>
    </location>
</feature>
<dbReference type="GO" id="GO:0046872">
    <property type="term" value="F:metal ion binding"/>
    <property type="evidence" value="ECO:0007669"/>
    <property type="project" value="UniProtKB-KW"/>
</dbReference>
<dbReference type="Pfam" id="PF04002">
    <property type="entry name" value="RadC"/>
    <property type="match status" value="1"/>
</dbReference>
<keyword evidence="4" id="KW-0862">Zinc</keyword>
<name>A0AAU8BSJ7_9VIBR</name>
<dbReference type="PANTHER" id="PTHR30471">
    <property type="entry name" value="DNA REPAIR PROTEIN RADC"/>
    <property type="match status" value="1"/>
</dbReference>
<evidence type="ECO:0000256" key="2">
    <source>
        <dbReference type="ARBA" id="ARBA00022723"/>
    </source>
</evidence>
<dbReference type="Gene3D" id="3.40.140.10">
    <property type="entry name" value="Cytidine Deaminase, domain 2"/>
    <property type="match status" value="1"/>
</dbReference>
<dbReference type="GO" id="GO:0006508">
    <property type="term" value="P:proteolysis"/>
    <property type="evidence" value="ECO:0007669"/>
    <property type="project" value="UniProtKB-KW"/>
</dbReference>
<keyword evidence="2" id="KW-0479">Metal-binding</keyword>
<protein>
    <submittedName>
        <fullName evidence="7">DNA repair protein RadC</fullName>
    </submittedName>
</protein>
<geneLocation type="plasmid" evidence="7">
    <name>p1</name>
</geneLocation>
<evidence type="ECO:0000256" key="5">
    <source>
        <dbReference type="ARBA" id="ARBA00023049"/>
    </source>
</evidence>
<accession>A0AAU8BSJ7</accession>
<dbReference type="NCBIfam" id="TIGR00608">
    <property type="entry name" value="radc"/>
    <property type="match status" value="1"/>
</dbReference>
<evidence type="ECO:0000256" key="3">
    <source>
        <dbReference type="ARBA" id="ARBA00022801"/>
    </source>
</evidence>
<evidence type="ECO:0000256" key="1">
    <source>
        <dbReference type="ARBA" id="ARBA00022670"/>
    </source>
</evidence>
<dbReference type="PANTHER" id="PTHR30471:SF3">
    <property type="entry name" value="UPF0758 PROTEIN YEES-RELATED"/>
    <property type="match status" value="1"/>
</dbReference>
<dbReference type="RefSeq" id="WP_353500374.1">
    <property type="nucleotide sequence ID" value="NZ_CP115922.1"/>
</dbReference>
<sequence length="174" mass="19553">MNLYVRTQAPLCGAYDLREACLDDYRKAIPDEIKLELAKELLEGQIRESGPLTSPELMKTYICTHLSCKEREHMLVLFFDSALRLIKSEVMFKGTIDAASVYPREIVKRALELNTASCVLAHNHPSQHSCEPSNADRRVTRKIADALETVDIKLTDHIVVAGSNTCSFAERGFL</sequence>
<dbReference type="InterPro" id="IPR001405">
    <property type="entry name" value="UPF0758"/>
</dbReference>
<keyword evidence="5" id="KW-0482">Metalloprotease</keyword>
<gene>
    <name evidence="7" type="primary">radC</name>
    <name evidence="7" type="ORF">PG915_24160</name>
</gene>